<dbReference type="EnsemblFungi" id="EJT76290">
    <property type="protein sequence ID" value="EJT76290"/>
    <property type="gene ID" value="GGTG_06211"/>
</dbReference>
<keyword evidence="1" id="KW-1133">Transmembrane helix</keyword>
<feature type="transmembrane region" description="Helical" evidence="1">
    <location>
        <begin position="26"/>
        <end position="50"/>
    </location>
</feature>
<reference evidence="3" key="5">
    <citation type="submission" date="2018-04" db="UniProtKB">
        <authorList>
            <consortium name="EnsemblFungi"/>
        </authorList>
    </citation>
    <scope>IDENTIFICATION</scope>
    <source>
        <strain evidence="3">R3-111a-1</strain>
    </source>
</reference>
<dbReference type="HOGENOM" id="CLU_2277684_0_0_1"/>
<reference evidence="2" key="2">
    <citation type="submission" date="2010-07" db="EMBL/GenBank/DDBJ databases">
        <authorList>
            <consortium name="The Broad Institute Genome Sequencing Platform"/>
            <consortium name="Broad Institute Genome Sequencing Center for Infectious Disease"/>
            <person name="Ma L.-J."/>
            <person name="Dead R."/>
            <person name="Young S."/>
            <person name="Zeng Q."/>
            <person name="Koehrsen M."/>
            <person name="Alvarado L."/>
            <person name="Berlin A."/>
            <person name="Chapman S.B."/>
            <person name="Chen Z."/>
            <person name="Freedman E."/>
            <person name="Gellesch M."/>
            <person name="Goldberg J."/>
            <person name="Griggs A."/>
            <person name="Gujja S."/>
            <person name="Heilman E.R."/>
            <person name="Heiman D."/>
            <person name="Hepburn T."/>
            <person name="Howarth C."/>
            <person name="Jen D."/>
            <person name="Larson L."/>
            <person name="Mehta T."/>
            <person name="Neiman D."/>
            <person name="Pearson M."/>
            <person name="Roberts A."/>
            <person name="Saif S."/>
            <person name="Shea T."/>
            <person name="Shenoy N."/>
            <person name="Sisk P."/>
            <person name="Stolte C."/>
            <person name="Sykes S."/>
            <person name="Walk T."/>
            <person name="White J."/>
            <person name="Yandava C."/>
            <person name="Haas B."/>
            <person name="Nusbaum C."/>
            <person name="Birren B."/>
        </authorList>
    </citation>
    <scope>NUCLEOTIDE SEQUENCE</scope>
    <source>
        <strain evidence="2">R3-111a-1</strain>
    </source>
</reference>
<reference evidence="2" key="3">
    <citation type="submission" date="2010-09" db="EMBL/GenBank/DDBJ databases">
        <title>Annotation of Gaeumannomyces graminis var. tritici R3-111a-1.</title>
        <authorList>
            <consortium name="The Broad Institute Genome Sequencing Platform"/>
            <person name="Ma L.-J."/>
            <person name="Dead R."/>
            <person name="Young S.K."/>
            <person name="Zeng Q."/>
            <person name="Gargeya S."/>
            <person name="Fitzgerald M."/>
            <person name="Haas B."/>
            <person name="Abouelleil A."/>
            <person name="Alvarado L."/>
            <person name="Arachchi H.M."/>
            <person name="Berlin A."/>
            <person name="Brown A."/>
            <person name="Chapman S.B."/>
            <person name="Chen Z."/>
            <person name="Dunbar C."/>
            <person name="Freedman E."/>
            <person name="Gearin G."/>
            <person name="Gellesch M."/>
            <person name="Goldberg J."/>
            <person name="Griggs A."/>
            <person name="Gujja S."/>
            <person name="Heiman D."/>
            <person name="Howarth C."/>
            <person name="Larson L."/>
            <person name="Lui A."/>
            <person name="MacDonald P.J.P."/>
            <person name="Mehta T."/>
            <person name="Montmayeur A."/>
            <person name="Murphy C."/>
            <person name="Neiman D."/>
            <person name="Pearson M."/>
            <person name="Priest M."/>
            <person name="Roberts A."/>
            <person name="Saif S."/>
            <person name="Shea T."/>
            <person name="Shenoy N."/>
            <person name="Sisk P."/>
            <person name="Stolte C."/>
            <person name="Sykes S."/>
            <person name="Yandava C."/>
            <person name="Wortman J."/>
            <person name="Nusbaum C."/>
            <person name="Birren B."/>
        </authorList>
    </citation>
    <scope>NUCLEOTIDE SEQUENCE</scope>
    <source>
        <strain evidence="2">R3-111a-1</strain>
    </source>
</reference>
<evidence type="ECO:0000256" key="1">
    <source>
        <dbReference type="SAM" id="Phobius"/>
    </source>
</evidence>
<evidence type="ECO:0000313" key="2">
    <source>
        <dbReference type="EMBL" id="EJT76290.1"/>
    </source>
</evidence>
<reference evidence="3" key="4">
    <citation type="journal article" date="2015" name="G3 (Bethesda)">
        <title>Genome sequences of three phytopathogenic species of the Magnaporthaceae family of fungi.</title>
        <authorList>
            <person name="Okagaki L.H."/>
            <person name="Nunes C.C."/>
            <person name="Sailsbery J."/>
            <person name="Clay B."/>
            <person name="Brown D."/>
            <person name="John T."/>
            <person name="Oh Y."/>
            <person name="Young N."/>
            <person name="Fitzgerald M."/>
            <person name="Haas B.J."/>
            <person name="Zeng Q."/>
            <person name="Young S."/>
            <person name="Adiconis X."/>
            <person name="Fan L."/>
            <person name="Levin J.Z."/>
            <person name="Mitchell T.K."/>
            <person name="Okubara P.A."/>
            <person name="Farman M.L."/>
            <person name="Kohn L.M."/>
            <person name="Birren B."/>
            <person name="Ma L.-J."/>
            <person name="Dean R.A."/>
        </authorList>
    </citation>
    <scope>NUCLEOTIDE SEQUENCE</scope>
    <source>
        <strain evidence="3">R3-111a-1</strain>
    </source>
</reference>
<organism evidence="2">
    <name type="scientific">Gaeumannomyces tritici (strain R3-111a-1)</name>
    <name type="common">Wheat and barley take-all root rot fungus</name>
    <name type="synonym">Gaeumannomyces graminis var. tritici</name>
    <dbReference type="NCBI Taxonomy" id="644352"/>
    <lineage>
        <taxon>Eukaryota</taxon>
        <taxon>Fungi</taxon>
        <taxon>Dikarya</taxon>
        <taxon>Ascomycota</taxon>
        <taxon>Pezizomycotina</taxon>
        <taxon>Sordariomycetes</taxon>
        <taxon>Sordariomycetidae</taxon>
        <taxon>Magnaporthales</taxon>
        <taxon>Magnaporthaceae</taxon>
        <taxon>Gaeumannomyces</taxon>
    </lineage>
</organism>
<protein>
    <submittedName>
        <fullName evidence="2 3">Uncharacterized protein</fullName>
    </submittedName>
</protein>
<proteinExistence type="predicted"/>
<dbReference type="AlphaFoldDB" id="J3NY57"/>
<dbReference type="Proteomes" id="UP000006039">
    <property type="component" value="Unassembled WGS sequence"/>
</dbReference>
<dbReference type="VEuPathDB" id="FungiDB:GGTG_06211"/>
<dbReference type="GeneID" id="20346669"/>
<sequence>MLLPLYFNVAMFGYGYSRNSDQAGPLLAGLFAYSAVAVLFLLWSVGLVGVASSSWDSPLEVVALALRSPRPADKALPSSLVENPEVLSGRYCIAADGEDLLL</sequence>
<dbReference type="RefSeq" id="XP_009222290.1">
    <property type="nucleotide sequence ID" value="XM_009224026.1"/>
</dbReference>
<reference evidence="4" key="1">
    <citation type="submission" date="2010-07" db="EMBL/GenBank/DDBJ databases">
        <title>The genome sequence of Gaeumannomyces graminis var. tritici strain R3-111a-1.</title>
        <authorList>
            <consortium name="The Broad Institute Genome Sequencing Platform"/>
            <person name="Ma L.-J."/>
            <person name="Dead R."/>
            <person name="Young S."/>
            <person name="Zeng Q."/>
            <person name="Koehrsen M."/>
            <person name="Alvarado L."/>
            <person name="Berlin A."/>
            <person name="Chapman S.B."/>
            <person name="Chen Z."/>
            <person name="Freedman E."/>
            <person name="Gellesch M."/>
            <person name="Goldberg J."/>
            <person name="Griggs A."/>
            <person name="Gujja S."/>
            <person name="Heilman E.R."/>
            <person name="Heiman D."/>
            <person name="Hepburn T."/>
            <person name="Howarth C."/>
            <person name="Jen D."/>
            <person name="Larson L."/>
            <person name="Mehta T."/>
            <person name="Neiman D."/>
            <person name="Pearson M."/>
            <person name="Roberts A."/>
            <person name="Saif S."/>
            <person name="Shea T."/>
            <person name="Shenoy N."/>
            <person name="Sisk P."/>
            <person name="Stolte C."/>
            <person name="Sykes S."/>
            <person name="Walk T."/>
            <person name="White J."/>
            <person name="Yandava C."/>
            <person name="Haas B."/>
            <person name="Nusbaum C."/>
            <person name="Birren B."/>
        </authorList>
    </citation>
    <scope>NUCLEOTIDE SEQUENCE [LARGE SCALE GENOMIC DNA]</scope>
    <source>
        <strain evidence="4">R3-111a-1</strain>
    </source>
</reference>
<accession>J3NY57</accession>
<evidence type="ECO:0000313" key="4">
    <source>
        <dbReference type="Proteomes" id="UP000006039"/>
    </source>
</evidence>
<dbReference type="EMBL" id="GL385397">
    <property type="protein sequence ID" value="EJT76290.1"/>
    <property type="molecule type" value="Genomic_DNA"/>
</dbReference>
<keyword evidence="1" id="KW-0812">Transmembrane</keyword>
<evidence type="ECO:0000313" key="3">
    <source>
        <dbReference type="EnsemblFungi" id="EJT76290"/>
    </source>
</evidence>
<gene>
    <name evidence="3" type="primary">20346669</name>
    <name evidence="2" type="ORF">GGTG_06211</name>
</gene>
<dbReference type="OrthoDB" id="5342924at2759"/>
<name>J3NY57_GAET3</name>
<keyword evidence="1" id="KW-0472">Membrane</keyword>
<keyword evidence="4" id="KW-1185">Reference proteome</keyword>